<gene>
    <name evidence="2" type="ORF">PIB30_053811</name>
</gene>
<dbReference type="Proteomes" id="UP001341840">
    <property type="component" value="Unassembled WGS sequence"/>
</dbReference>
<feature type="domain" description="RRM" evidence="1">
    <location>
        <begin position="1"/>
        <end position="48"/>
    </location>
</feature>
<evidence type="ECO:0000313" key="3">
    <source>
        <dbReference type="Proteomes" id="UP001341840"/>
    </source>
</evidence>
<accession>A0ABU6QIC1</accession>
<protein>
    <recommendedName>
        <fullName evidence="1">RRM domain-containing protein</fullName>
    </recommendedName>
</protein>
<dbReference type="Gene3D" id="3.30.70.330">
    <property type="match status" value="1"/>
</dbReference>
<sequence length="260" mass="30241">MFSSEGQVVDVFPSRKFKKNNPYRFAFVRFAYKNHALRAAKKFDGWNLESIQLMVVEAKYRRDNRDIVHILNQPKWVQEANHNIAVNNVNEEKYDKRSFKIVLLGGHNEKQYSVLDAKCEKNNQLINKVVKGWVDVGLMQKLERSLIGESIIPLKKDDIIPSQYKDSHTLEEIKAMGSFNWRELKANGSRRAFIVIYDMSFQAWNEKNFHRIAVVWGSVISVEDLSSFGTNYSSVKAIVDTSWLKPIHDYVHIELKGVKF</sequence>
<evidence type="ECO:0000259" key="1">
    <source>
        <dbReference type="Pfam" id="PF00076"/>
    </source>
</evidence>
<organism evidence="2 3">
    <name type="scientific">Stylosanthes scabra</name>
    <dbReference type="NCBI Taxonomy" id="79078"/>
    <lineage>
        <taxon>Eukaryota</taxon>
        <taxon>Viridiplantae</taxon>
        <taxon>Streptophyta</taxon>
        <taxon>Embryophyta</taxon>
        <taxon>Tracheophyta</taxon>
        <taxon>Spermatophyta</taxon>
        <taxon>Magnoliopsida</taxon>
        <taxon>eudicotyledons</taxon>
        <taxon>Gunneridae</taxon>
        <taxon>Pentapetalae</taxon>
        <taxon>rosids</taxon>
        <taxon>fabids</taxon>
        <taxon>Fabales</taxon>
        <taxon>Fabaceae</taxon>
        <taxon>Papilionoideae</taxon>
        <taxon>50 kb inversion clade</taxon>
        <taxon>dalbergioids sensu lato</taxon>
        <taxon>Dalbergieae</taxon>
        <taxon>Pterocarpus clade</taxon>
        <taxon>Stylosanthes</taxon>
    </lineage>
</organism>
<dbReference type="SUPFAM" id="SSF54928">
    <property type="entry name" value="RNA-binding domain, RBD"/>
    <property type="match status" value="1"/>
</dbReference>
<reference evidence="2 3" key="1">
    <citation type="journal article" date="2023" name="Plants (Basel)">
        <title>Bridging the Gap: Combining Genomics and Transcriptomics Approaches to Understand Stylosanthes scabra, an Orphan Legume from the Brazilian Caatinga.</title>
        <authorList>
            <person name="Ferreira-Neto J.R.C."/>
            <person name="da Silva M.D."/>
            <person name="Binneck E."/>
            <person name="de Melo N.F."/>
            <person name="da Silva R.H."/>
            <person name="de Melo A.L.T.M."/>
            <person name="Pandolfi V."/>
            <person name="Bustamante F.O."/>
            <person name="Brasileiro-Vidal A.C."/>
            <person name="Benko-Iseppon A.M."/>
        </authorList>
    </citation>
    <scope>NUCLEOTIDE SEQUENCE [LARGE SCALE GENOMIC DNA]</scope>
    <source>
        <tissue evidence="2">Leaves</tissue>
    </source>
</reference>
<dbReference type="InterPro" id="IPR000504">
    <property type="entry name" value="RRM_dom"/>
</dbReference>
<dbReference type="EMBL" id="JASCZI010000404">
    <property type="protein sequence ID" value="MED6111608.1"/>
    <property type="molecule type" value="Genomic_DNA"/>
</dbReference>
<dbReference type="InterPro" id="IPR035979">
    <property type="entry name" value="RBD_domain_sf"/>
</dbReference>
<proteinExistence type="predicted"/>
<comment type="caution">
    <text evidence="2">The sequence shown here is derived from an EMBL/GenBank/DDBJ whole genome shotgun (WGS) entry which is preliminary data.</text>
</comment>
<dbReference type="InterPro" id="IPR012677">
    <property type="entry name" value="Nucleotide-bd_a/b_plait_sf"/>
</dbReference>
<evidence type="ECO:0000313" key="2">
    <source>
        <dbReference type="EMBL" id="MED6111608.1"/>
    </source>
</evidence>
<keyword evidence="3" id="KW-1185">Reference proteome</keyword>
<dbReference type="Pfam" id="PF00076">
    <property type="entry name" value="RRM_1"/>
    <property type="match status" value="1"/>
</dbReference>
<name>A0ABU6QIC1_9FABA</name>